<evidence type="ECO:0000256" key="4">
    <source>
        <dbReference type="ARBA" id="ARBA00022499"/>
    </source>
</evidence>
<dbReference type="Proteomes" id="UP000092993">
    <property type="component" value="Unassembled WGS sequence"/>
</dbReference>
<sequence length="1020" mass="109563">MNYSELANWDGSLKPPSVAHRLDLLSGPSTLGVPSKMPHSSHSSANRVPPSPQDSSSTTPWASDEDGATTALFLPDSDGMAKDAFSSDTDANVTMDAIIPHALEIELAKEREDYVSSRSVDIHLSSQYPDDDAVAIRSGKSVEAAGERERAQSVPDGDSCLDADGETDFGSIDVAAEQAGFYVPVVFNNNTASSQHGASSTSQVTFVNAENIPMQSHSQPSAQKITGGDSVFDDDVDKQLSRPEQFRGALRTATPPRANSQSHLRDSFNPFSSPLTITDSSPLSVRHQKRSIFNRAYIEVPSLPSGSRHEDYKPSTDFADLQHSVSIPVSRRREYSPISSMASSCASQDIPLLRTRSTHSASVSGFRNQNMPPAASSSTSRAPTVATKKRNRISNTNVPRKKARTSAHPLFSADPTCNELDIAFPLKEIDILDLPYPSPASMRAAFRHLQQEHIPAIVNTAYRLDSTPHTPPPPHEKMMHFAALRALVEYGSSPTPGITSNSIDANASLQSPLPSPEHFDLAPHTRAQSTAPYIAFPPAELHSGFSMPSEKLAPHPGAMYSAMRGDPLADPFLQFMNSDPGYDENGVVGPWMADEPGAAAAAPAELDASAAYVGNGTIDPSLLGAPPEERAPSPTPSPPPTRSSPAYVTGSSEAGPSRLHRPAPRSYTSSETTSESDDEEATCFRRDSSVEEPLSSTFAAKRQKKRARKPTARALAAMDDADSDFRPRKFSAPRTQGGSETELDINEESIREFAADATFCHHCRRTSQVEKMRCTVMKANGIPCGLRFCEICIVTRYPSLTFEPYAVKFTCPRCADICNCTVCARKRGEEYVSARYTRLALFPRAKATKNRPKARLPPPLLAPSAGQEYFGAVYGLGGERVGLAFGDQSQGIVVKAGPGPFRGRREYVGVARPSWPKEAAVAEDTGSGDVPDGSAGSGVRVYVGKREALDGGYVSFATLCRSPTPEAHPWYPEAHTFEGPDCEDCEVDGVHANSGGRTPSVPQDDLGFIIAQALAAAAES</sequence>
<evidence type="ECO:0000256" key="9">
    <source>
        <dbReference type="ARBA" id="ARBA00023242"/>
    </source>
</evidence>
<feature type="region of interest" description="Disordered" evidence="10">
    <location>
        <begin position="140"/>
        <end position="160"/>
    </location>
</feature>
<keyword evidence="6" id="KW-0832">Ubl conjugation</keyword>
<dbReference type="GO" id="GO:0006355">
    <property type="term" value="P:regulation of DNA-templated transcription"/>
    <property type="evidence" value="ECO:0007669"/>
    <property type="project" value="InterPro"/>
</dbReference>
<proteinExistence type="predicted"/>
<feature type="compositionally biased region" description="Polar residues" evidence="10">
    <location>
        <begin position="361"/>
        <end position="371"/>
    </location>
</feature>
<evidence type="ECO:0000313" key="13">
    <source>
        <dbReference type="Proteomes" id="UP000092993"/>
    </source>
</evidence>
<evidence type="ECO:0000256" key="5">
    <source>
        <dbReference type="ARBA" id="ARBA00022553"/>
    </source>
</evidence>
<keyword evidence="7" id="KW-0805">Transcription regulation</keyword>
<feature type="region of interest" description="Disordered" evidence="10">
    <location>
        <begin position="617"/>
        <end position="742"/>
    </location>
</feature>
<protein>
    <recommendedName>
        <fullName evidence="11">Zinc-finger domain-containing protein</fullName>
    </recommendedName>
</protein>
<evidence type="ECO:0000256" key="8">
    <source>
        <dbReference type="ARBA" id="ARBA00023163"/>
    </source>
</evidence>
<keyword evidence="5" id="KW-0597">Phosphoprotein</keyword>
<evidence type="ECO:0000313" key="12">
    <source>
        <dbReference type="EMBL" id="OBZ78713.1"/>
    </source>
</evidence>
<keyword evidence="8" id="KW-0804">Transcription</keyword>
<evidence type="ECO:0000256" key="6">
    <source>
        <dbReference type="ARBA" id="ARBA00022843"/>
    </source>
</evidence>
<accession>A0A1C7MPF6</accession>
<dbReference type="GO" id="GO:0005737">
    <property type="term" value="C:cytoplasm"/>
    <property type="evidence" value="ECO:0007669"/>
    <property type="project" value="UniProtKB-SubCell"/>
</dbReference>
<dbReference type="InterPro" id="IPR018866">
    <property type="entry name" value="Znf-4CXXC_R1"/>
</dbReference>
<dbReference type="AlphaFoldDB" id="A0A1C7MPF6"/>
<evidence type="ECO:0000256" key="1">
    <source>
        <dbReference type="ARBA" id="ARBA00004123"/>
    </source>
</evidence>
<dbReference type="OrthoDB" id="2758530at2759"/>
<feature type="region of interest" description="Disordered" evidence="10">
    <location>
        <begin position="20"/>
        <end position="69"/>
    </location>
</feature>
<keyword evidence="9" id="KW-0539">Nucleus</keyword>
<dbReference type="PANTHER" id="PTHR31169:SF8">
    <property type="entry name" value="ZINC-FINGER DOMAIN OF MONOAMINE-OXIDASE A REPRESSOR R1 PROTEIN"/>
    <property type="match status" value="1"/>
</dbReference>
<gene>
    <name evidence="12" type="ORF">A0H81_00069</name>
</gene>
<name>A0A1C7MPF6_GRIFR</name>
<feature type="compositionally biased region" description="Polar residues" evidence="10">
    <location>
        <begin position="269"/>
        <end position="283"/>
    </location>
</feature>
<feature type="compositionally biased region" description="Pro residues" evidence="10">
    <location>
        <begin position="633"/>
        <end position="642"/>
    </location>
</feature>
<evidence type="ECO:0000256" key="3">
    <source>
        <dbReference type="ARBA" id="ARBA00022490"/>
    </source>
</evidence>
<dbReference type="EMBL" id="LUGG01000001">
    <property type="protein sequence ID" value="OBZ78713.1"/>
    <property type="molecule type" value="Genomic_DNA"/>
</dbReference>
<dbReference type="Pfam" id="PF10497">
    <property type="entry name" value="zf-4CXXC_R1"/>
    <property type="match status" value="1"/>
</dbReference>
<organism evidence="12 13">
    <name type="scientific">Grifola frondosa</name>
    <name type="common">Maitake</name>
    <name type="synonym">Polyporus frondosus</name>
    <dbReference type="NCBI Taxonomy" id="5627"/>
    <lineage>
        <taxon>Eukaryota</taxon>
        <taxon>Fungi</taxon>
        <taxon>Dikarya</taxon>
        <taxon>Basidiomycota</taxon>
        <taxon>Agaricomycotina</taxon>
        <taxon>Agaricomycetes</taxon>
        <taxon>Polyporales</taxon>
        <taxon>Grifolaceae</taxon>
        <taxon>Grifola</taxon>
    </lineage>
</organism>
<evidence type="ECO:0000259" key="11">
    <source>
        <dbReference type="Pfam" id="PF10497"/>
    </source>
</evidence>
<dbReference type="InterPro" id="IPR040221">
    <property type="entry name" value="CDCA7/CDA7L"/>
</dbReference>
<comment type="caution">
    <text evidence="12">The sequence shown here is derived from an EMBL/GenBank/DDBJ whole genome shotgun (WGS) entry which is preliminary data.</text>
</comment>
<keyword evidence="3" id="KW-0963">Cytoplasm</keyword>
<feature type="region of interest" description="Disordered" evidence="10">
    <location>
        <begin position="253"/>
        <end position="284"/>
    </location>
</feature>
<feature type="compositionally biased region" description="Low complexity" evidence="10">
    <location>
        <begin position="372"/>
        <end position="386"/>
    </location>
</feature>
<dbReference type="STRING" id="5627.A0A1C7MPF6"/>
<feature type="compositionally biased region" description="Basic residues" evidence="10">
    <location>
        <begin position="701"/>
        <end position="711"/>
    </location>
</feature>
<dbReference type="GO" id="GO:0005634">
    <property type="term" value="C:nucleus"/>
    <property type="evidence" value="ECO:0007669"/>
    <property type="project" value="UniProtKB-SubCell"/>
</dbReference>
<reference evidence="12 13" key="1">
    <citation type="submission" date="2016-03" db="EMBL/GenBank/DDBJ databases">
        <title>Whole genome sequencing of Grifola frondosa 9006-11.</title>
        <authorList>
            <person name="Min B."/>
            <person name="Park H."/>
            <person name="Kim J.-G."/>
            <person name="Cho H."/>
            <person name="Oh Y.-L."/>
            <person name="Kong W.-S."/>
            <person name="Choi I.-G."/>
        </authorList>
    </citation>
    <scope>NUCLEOTIDE SEQUENCE [LARGE SCALE GENOMIC DNA]</scope>
    <source>
        <strain evidence="12 13">9006-11</strain>
    </source>
</reference>
<comment type="subcellular location">
    <subcellularLocation>
        <location evidence="2">Cytoplasm</location>
    </subcellularLocation>
    <subcellularLocation>
        <location evidence="1">Nucleus</location>
    </subcellularLocation>
</comment>
<evidence type="ECO:0000256" key="10">
    <source>
        <dbReference type="SAM" id="MobiDB-lite"/>
    </source>
</evidence>
<keyword evidence="4" id="KW-1017">Isopeptide bond</keyword>
<evidence type="ECO:0000256" key="7">
    <source>
        <dbReference type="ARBA" id="ARBA00023015"/>
    </source>
</evidence>
<keyword evidence="13" id="KW-1185">Reference proteome</keyword>
<evidence type="ECO:0000256" key="2">
    <source>
        <dbReference type="ARBA" id="ARBA00004496"/>
    </source>
</evidence>
<feature type="domain" description="Zinc-finger" evidence="11">
    <location>
        <begin position="757"/>
        <end position="831"/>
    </location>
</feature>
<feature type="region of interest" description="Disordered" evidence="10">
    <location>
        <begin position="361"/>
        <end position="387"/>
    </location>
</feature>
<dbReference type="PANTHER" id="PTHR31169">
    <property type="entry name" value="OS05G0300700 PROTEIN"/>
    <property type="match status" value="1"/>
</dbReference>